<protein>
    <submittedName>
        <fullName evidence="1">Methionine sulfoxide reductase</fullName>
    </submittedName>
</protein>
<evidence type="ECO:0000313" key="2">
    <source>
        <dbReference type="Proteomes" id="UP000275473"/>
    </source>
</evidence>
<keyword evidence="2" id="KW-1185">Reference proteome</keyword>
<dbReference type="AlphaFoldDB" id="A0A3M8P7Z9"/>
<name>A0A3M8P7Z9_9BACL</name>
<dbReference type="OrthoDB" id="2427074at2"/>
<dbReference type="EMBL" id="RIAX01000004">
    <property type="protein sequence ID" value="RNF39752.1"/>
    <property type="molecule type" value="Genomic_DNA"/>
</dbReference>
<dbReference type="Proteomes" id="UP000275473">
    <property type="component" value="Unassembled WGS sequence"/>
</dbReference>
<reference evidence="1 2" key="1">
    <citation type="journal article" date="2018" name="Int. J. Syst. Evol. Microbiol.">
        <title>Planococcus salinus sp. nov., a moderately halophilic bacterium isolated from a saline-alkali soil.</title>
        <authorList>
            <person name="Gan L."/>
        </authorList>
    </citation>
    <scope>NUCLEOTIDE SEQUENCE [LARGE SCALE GENOMIC DNA]</scope>
    <source>
        <strain evidence="1 2">LCB217</strain>
    </source>
</reference>
<comment type="caution">
    <text evidence="1">The sequence shown here is derived from an EMBL/GenBank/DDBJ whole genome shotgun (WGS) entry which is preliminary data.</text>
</comment>
<proteinExistence type="predicted"/>
<sequence length="143" mass="15952">MNNDYHVKKVFHPAHGEFYQFFKIDQATGQETAVSPFDAGMFQPIDKPPQPEILSIVSKRGADASGYYTGDKFTVIKGSKFAASTSPRCPERYIQLREDLVLEGLLVPIHNQLLLMEDVEFVSPTNAMGAVIGGWVRGPHGWR</sequence>
<organism evidence="1 2">
    <name type="scientific">Planococcus salinus</name>
    <dbReference type="NCBI Taxonomy" id="1848460"/>
    <lineage>
        <taxon>Bacteria</taxon>
        <taxon>Bacillati</taxon>
        <taxon>Bacillota</taxon>
        <taxon>Bacilli</taxon>
        <taxon>Bacillales</taxon>
        <taxon>Caryophanaceae</taxon>
        <taxon>Planococcus</taxon>
    </lineage>
</organism>
<dbReference type="RefSeq" id="WP_123164947.1">
    <property type="nucleotide sequence ID" value="NZ_RIAX01000004.1"/>
</dbReference>
<gene>
    <name evidence="1" type="ORF">EEX84_07235</name>
</gene>
<evidence type="ECO:0000313" key="1">
    <source>
        <dbReference type="EMBL" id="RNF39752.1"/>
    </source>
</evidence>
<accession>A0A3M8P7Z9</accession>